<dbReference type="Proteomes" id="UP001189429">
    <property type="component" value="Unassembled WGS sequence"/>
</dbReference>
<evidence type="ECO:0000313" key="3">
    <source>
        <dbReference type="Proteomes" id="UP001189429"/>
    </source>
</evidence>
<feature type="compositionally biased region" description="Basic and acidic residues" evidence="1">
    <location>
        <begin position="80"/>
        <end position="102"/>
    </location>
</feature>
<sequence>ASSAGSVPSSPASKRADSARTGCSSGSPPTQAASTGSGQSSAGPPASGSRTASSNSRSQRHWKMYHQQQRSTSSSSAEDLESRVKATSDRQPHPDSGDDQHSPRPAASAAARRRGGGRCAKRPRGAARRP</sequence>
<feature type="compositionally biased region" description="Low complexity" evidence="1">
    <location>
        <begin position="1"/>
        <end position="13"/>
    </location>
</feature>
<gene>
    <name evidence="2" type="ORF">PCOR1329_LOCUS35106</name>
</gene>
<feature type="compositionally biased region" description="Low complexity" evidence="1">
    <location>
        <begin position="31"/>
        <end position="57"/>
    </location>
</feature>
<feature type="region of interest" description="Disordered" evidence="1">
    <location>
        <begin position="1"/>
        <end position="130"/>
    </location>
</feature>
<feature type="compositionally biased region" description="Basic residues" evidence="1">
    <location>
        <begin position="111"/>
        <end position="130"/>
    </location>
</feature>
<feature type="non-terminal residue" evidence="2">
    <location>
        <position position="1"/>
    </location>
</feature>
<accession>A0ABN9T362</accession>
<reference evidence="2" key="1">
    <citation type="submission" date="2023-10" db="EMBL/GenBank/DDBJ databases">
        <authorList>
            <person name="Chen Y."/>
            <person name="Shah S."/>
            <person name="Dougan E. K."/>
            <person name="Thang M."/>
            <person name="Chan C."/>
        </authorList>
    </citation>
    <scope>NUCLEOTIDE SEQUENCE [LARGE SCALE GENOMIC DNA]</scope>
</reference>
<evidence type="ECO:0000256" key="1">
    <source>
        <dbReference type="SAM" id="MobiDB-lite"/>
    </source>
</evidence>
<evidence type="ECO:0000313" key="2">
    <source>
        <dbReference type="EMBL" id="CAK0839433.1"/>
    </source>
</evidence>
<dbReference type="EMBL" id="CAUYUJ010014292">
    <property type="protein sequence ID" value="CAK0839433.1"/>
    <property type="molecule type" value="Genomic_DNA"/>
</dbReference>
<name>A0ABN9T362_9DINO</name>
<protein>
    <submittedName>
        <fullName evidence="2">Uncharacterized protein</fullName>
    </submittedName>
</protein>
<feature type="compositionally biased region" description="Polar residues" evidence="1">
    <location>
        <begin position="21"/>
        <end position="30"/>
    </location>
</feature>
<feature type="non-terminal residue" evidence="2">
    <location>
        <position position="130"/>
    </location>
</feature>
<organism evidence="2 3">
    <name type="scientific">Prorocentrum cordatum</name>
    <dbReference type="NCBI Taxonomy" id="2364126"/>
    <lineage>
        <taxon>Eukaryota</taxon>
        <taxon>Sar</taxon>
        <taxon>Alveolata</taxon>
        <taxon>Dinophyceae</taxon>
        <taxon>Prorocentrales</taxon>
        <taxon>Prorocentraceae</taxon>
        <taxon>Prorocentrum</taxon>
    </lineage>
</organism>
<proteinExistence type="predicted"/>
<keyword evidence="3" id="KW-1185">Reference proteome</keyword>
<comment type="caution">
    <text evidence="2">The sequence shown here is derived from an EMBL/GenBank/DDBJ whole genome shotgun (WGS) entry which is preliminary data.</text>
</comment>